<protein>
    <submittedName>
        <fullName evidence="2">Uncharacterized protein</fullName>
    </submittedName>
</protein>
<name>A0AA38L9L8_TAXCH</name>
<feature type="non-terminal residue" evidence="2">
    <location>
        <position position="261"/>
    </location>
</feature>
<evidence type="ECO:0000313" key="3">
    <source>
        <dbReference type="Proteomes" id="UP000824469"/>
    </source>
</evidence>
<dbReference type="Gene3D" id="3.90.550.10">
    <property type="entry name" value="Spore Coat Polysaccharide Biosynthesis Protein SpsA, Chain A"/>
    <property type="match status" value="1"/>
</dbReference>
<feature type="transmembrane region" description="Helical" evidence="1">
    <location>
        <begin position="6"/>
        <end position="24"/>
    </location>
</feature>
<keyword evidence="1" id="KW-0812">Transmembrane</keyword>
<gene>
    <name evidence="2" type="ORF">KI387_024743</name>
</gene>
<accession>A0AA38L9L8</accession>
<dbReference type="PANTHER" id="PTHR33604:SF3">
    <property type="entry name" value="OSJNBA0004B13.7 PROTEIN"/>
    <property type="match status" value="1"/>
</dbReference>
<organism evidence="2 3">
    <name type="scientific">Taxus chinensis</name>
    <name type="common">Chinese yew</name>
    <name type="synonym">Taxus wallichiana var. chinensis</name>
    <dbReference type="NCBI Taxonomy" id="29808"/>
    <lineage>
        <taxon>Eukaryota</taxon>
        <taxon>Viridiplantae</taxon>
        <taxon>Streptophyta</taxon>
        <taxon>Embryophyta</taxon>
        <taxon>Tracheophyta</taxon>
        <taxon>Spermatophyta</taxon>
        <taxon>Pinopsida</taxon>
        <taxon>Pinidae</taxon>
        <taxon>Conifers II</taxon>
        <taxon>Cupressales</taxon>
        <taxon>Taxaceae</taxon>
        <taxon>Taxus</taxon>
    </lineage>
</organism>
<dbReference type="EMBL" id="JAHRHJ020000005">
    <property type="protein sequence ID" value="KAH9316116.1"/>
    <property type="molecule type" value="Genomic_DNA"/>
</dbReference>
<evidence type="ECO:0000313" key="2">
    <source>
        <dbReference type="EMBL" id="KAH9316116.1"/>
    </source>
</evidence>
<comment type="caution">
    <text evidence="2">The sequence shown here is derived from an EMBL/GenBank/DDBJ whole genome shotgun (WGS) entry which is preliminary data.</text>
</comment>
<proteinExistence type="predicted"/>
<dbReference type="SUPFAM" id="SSF53448">
    <property type="entry name" value="Nucleotide-diphospho-sugar transferases"/>
    <property type="match status" value="1"/>
</dbReference>
<dbReference type="InterPro" id="IPR029044">
    <property type="entry name" value="Nucleotide-diphossugar_trans"/>
</dbReference>
<keyword evidence="1" id="KW-1133">Transmembrane helix</keyword>
<dbReference type="AlphaFoldDB" id="A0AA38L9L8"/>
<reference evidence="2 3" key="1">
    <citation type="journal article" date="2021" name="Nat. Plants">
        <title>The Taxus genome provides insights into paclitaxel biosynthesis.</title>
        <authorList>
            <person name="Xiong X."/>
            <person name="Gou J."/>
            <person name="Liao Q."/>
            <person name="Li Y."/>
            <person name="Zhou Q."/>
            <person name="Bi G."/>
            <person name="Li C."/>
            <person name="Du R."/>
            <person name="Wang X."/>
            <person name="Sun T."/>
            <person name="Guo L."/>
            <person name="Liang H."/>
            <person name="Lu P."/>
            <person name="Wu Y."/>
            <person name="Zhang Z."/>
            <person name="Ro D.K."/>
            <person name="Shang Y."/>
            <person name="Huang S."/>
            <person name="Yan J."/>
        </authorList>
    </citation>
    <scope>NUCLEOTIDE SEQUENCE [LARGE SCALE GENOMIC DNA]</scope>
    <source>
        <strain evidence="2">Ta-2019</strain>
    </source>
</reference>
<keyword evidence="3" id="KW-1185">Reference proteome</keyword>
<dbReference type="Proteomes" id="UP000824469">
    <property type="component" value="Unassembled WGS sequence"/>
</dbReference>
<dbReference type="PANTHER" id="PTHR33604">
    <property type="entry name" value="OSJNBA0004B13.7 PROTEIN"/>
    <property type="match status" value="1"/>
</dbReference>
<sequence length="261" mass="30719">MAAQKLLFPVGFLVMAAIFIYLYSHSELHLFFPQKGNPNGSHRTLVHSKPEASRDLLSDNFRLVIKVLAYDRLESVTRCLESLASADYYNDRVKLHIFVDHFRIEEQGTSAGPMEIDSKLMNAHQILQYVDDFDWEHGEKEIHYRTHNAGLQAQWLEAWWPSSDDEFAFIVEDDMVLSPLFYRYLRALIATYYYDPQNFSPMIYGASLQRPRFVGGKHGNKLKVDNHTRLFLYQMVGTWGQLLFPKPWKEFRLWYDMHKSK</sequence>
<evidence type="ECO:0000256" key="1">
    <source>
        <dbReference type="SAM" id="Phobius"/>
    </source>
</evidence>
<keyword evidence="1" id="KW-0472">Membrane</keyword>